<protein>
    <submittedName>
        <fullName evidence="5">Vegetative cell wall protein gp1-like</fullName>
    </submittedName>
</protein>
<reference evidence="5" key="1">
    <citation type="submission" date="2025-04" db="UniProtKB">
        <authorList>
            <consortium name="RefSeq"/>
        </authorList>
    </citation>
    <scope>IDENTIFICATION</scope>
    <source>
        <tissue evidence="5">Whole insect</tissue>
    </source>
</reference>
<dbReference type="RefSeq" id="XP_028145193.1">
    <property type="nucleotide sequence ID" value="XM_028289392.1"/>
</dbReference>
<keyword evidence="2" id="KW-0732">Signal</keyword>
<feature type="compositionally biased region" description="Pro residues" evidence="1">
    <location>
        <begin position="147"/>
        <end position="162"/>
    </location>
</feature>
<sequence length="226" mass="24162">MASFKFLLFLGIVGYCCAAPAVNWDEVSRKINEIGNKVQTAARGACGFINSIPGGQPSPFNPQGFNTGFRGFQPSYFPQSPGFAAGRGFPQFPAGRGFPQSPGFPSYYPPSYYPNRFPGRAPNSPPASPQTPNSVPPSSSGGIRPNGMPPVPQIPATLPPSLLPSTVAPPDTQTSFEQNDLNVGNVGNEVPAFIPPSTDDNDVTGNLITSRRLRNAFSNKYVNWRK</sequence>
<feature type="compositionally biased region" description="Polar residues" evidence="1">
    <location>
        <begin position="171"/>
        <end position="182"/>
    </location>
</feature>
<feature type="region of interest" description="Disordered" evidence="1">
    <location>
        <begin position="115"/>
        <end position="183"/>
    </location>
</feature>
<evidence type="ECO:0000313" key="3">
    <source>
        <dbReference type="EnsemblMetazoa" id="XP_028145193.1"/>
    </source>
</evidence>
<evidence type="ECO:0000313" key="5">
    <source>
        <dbReference type="RefSeq" id="XP_028145193.1"/>
    </source>
</evidence>
<dbReference type="Proteomes" id="UP001652700">
    <property type="component" value="Unplaced"/>
</dbReference>
<name>A0A6P7GJ08_DIAVI</name>
<proteinExistence type="predicted"/>
<dbReference type="EnsemblMetazoa" id="XM_028289392.1">
    <property type="protein sequence ID" value="XP_028145193.1"/>
    <property type="gene ID" value="LOC114338781"/>
</dbReference>
<dbReference type="InParanoid" id="A0A6P7GJ08"/>
<keyword evidence="4" id="KW-1185">Reference proteome</keyword>
<evidence type="ECO:0000313" key="4">
    <source>
        <dbReference type="Proteomes" id="UP001652700"/>
    </source>
</evidence>
<feature type="signal peptide" evidence="2">
    <location>
        <begin position="1"/>
        <end position="18"/>
    </location>
</feature>
<dbReference type="AlphaFoldDB" id="A0A6P7GJ08"/>
<accession>A0A6P7GJ08</accession>
<gene>
    <name evidence="5" type="primary">LOC114338781</name>
</gene>
<dbReference type="GeneID" id="114338781"/>
<feature type="chain" id="PRO_5027932908" evidence="2">
    <location>
        <begin position="19"/>
        <end position="226"/>
    </location>
</feature>
<dbReference type="KEGG" id="dvv:114338781"/>
<organism evidence="5">
    <name type="scientific">Diabrotica virgifera virgifera</name>
    <name type="common">western corn rootworm</name>
    <dbReference type="NCBI Taxonomy" id="50390"/>
    <lineage>
        <taxon>Eukaryota</taxon>
        <taxon>Metazoa</taxon>
        <taxon>Ecdysozoa</taxon>
        <taxon>Arthropoda</taxon>
        <taxon>Hexapoda</taxon>
        <taxon>Insecta</taxon>
        <taxon>Pterygota</taxon>
        <taxon>Neoptera</taxon>
        <taxon>Endopterygota</taxon>
        <taxon>Coleoptera</taxon>
        <taxon>Polyphaga</taxon>
        <taxon>Cucujiformia</taxon>
        <taxon>Chrysomeloidea</taxon>
        <taxon>Chrysomelidae</taxon>
        <taxon>Galerucinae</taxon>
        <taxon>Diabroticina</taxon>
        <taxon>Diabroticites</taxon>
        <taxon>Diabrotica</taxon>
    </lineage>
</organism>
<feature type="compositionally biased region" description="Polar residues" evidence="1">
    <location>
        <begin position="130"/>
        <end position="141"/>
    </location>
</feature>
<evidence type="ECO:0000256" key="2">
    <source>
        <dbReference type="SAM" id="SignalP"/>
    </source>
</evidence>
<evidence type="ECO:0000256" key="1">
    <source>
        <dbReference type="SAM" id="MobiDB-lite"/>
    </source>
</evidence>
<reference evidence="3" key="2">
    <citation type="submission" date="2025-05" db="UniProtKB">
        <authorList>
            <consortium name="EnsemblMetazoa"/>
        </authorList>
    </citation>
    <scope>IDENTIFICATION</scope>
</reference>
<dbReference type="OrthoDB" id="6783888at2759"/>